<dbReference type="SUPFAM" id="SSF53218">
    <property type="entry name" value="Molybdenum cofactor biosynthesis proteins"/>
    <property type="match status" value="2"/>
</dbReference>
<keyword evidence="23" id="KW-0511">Multifunctional enzyme</keyword>
<keyword evidence="22" id="KW-0628">Postsynaptic cell membrane</keyword>
<dbReference type="InterPro" id="IPR038987">
    <property type="entry name" value="MoeA-like"/>
</dbReference>
<evidence type="ECO:0000256" key="7">
    <source>
        <dbReference type="ARBA" id="ARBA00008339"/>
    </source>
</evidence>
<dbReference type="FunFam" id="2.170.190.11:FF:000001">
    <property type="entry name" value="Molybdopterin molybdenumtransferase"/>
    <property type="match status" value="1"/>
</dbReference>
<dbReference type="FunFam" id="3.40.980.10:FF:000001">
    <property type="entry name" value="Molybdopterin molybdenumtransferase"/>
    <property type="match status" value="1"/>
</dbReference>
<keyword evidence="18" id="KW-0770">Synapse</keyword>
<dbReference type="EC" id="2.7.7.75" evidence="8"/>
<comment type="pathway">
    <text evidence="5 33">Cofactor biosynthesis; molybdopterin biosynthesis.</text>
</comment>
<keyword evidence="14 33" id="KW-0479">Metal-binding</keyword>
<comment type="subcellular location">
    <subcellularLocation>
        <location evidence="3">Cell projection</location>
        <location evidence="3">Dendrite</location>
    </subcellularLocation>
    <subcellularLocation>
        <location evidence="2">Cytoplasm</location>
        <location evidence="2">Cytoskeleton</location>
    </subcellularLocation>
    <subcellularLocation>
        <location evidence="4">Cytoplasm</location>
        <location evidence="4">Cytosol</location>
    </subcellularLocation>
    <subcellularLocation>
        <location evidence="31">Postsynaptic cell membrane</location>
        <topology evidence="31">Lipid-anchor</topology>
        <orientation evidence="31">Cytoplasmic side</orientation>
    </subcellularLocation>
    <subcellularLocation>
        <location evidence="26">Postsynaptic density</location>
    </subcellularLocation>
</comment>
<evidence type="ECO:0000256" key="3">
    <source>
        <dbReference type="ARBA" id="ARBA00004279"/>
    </source>
</evidence>
<evidence type="ECO:0000256" key="28">
    <source>
        <dbReference type="ARBA" id="ARBA00051501"/>
    </source>
</evidence>
<keyword evidence="21" id="KW-0206">Cytoskeleton</keyword>
<dbReference type="Proteomes" id="UP000694383">
    <property type="component" value="Unplaced"/>
</dbReference>
<feature type="domain" description="MoaB/Mog" evidence="35">
    <location>
        <begin position="550"/>
        <end position="693"/>
    </location>
</feature>
<feature type="domain" description="MoaB/Mog" evidence="35">
    <location>
        <begin position="18"/>
        <end position="165"/>
    </location>
</feature>
<keyword evidence="37" id="KW-1185">Reference proteome</keyword>
<evidence type="ECO:0000256" key="6">
    <source>
        <dbReference type="ARBA" id="ARBA00007589"/>
    </source>
</evidence>
<proteinExistence type="inferred from homology"/>
<comment type="function">
    <text evidence="33">Catalyzes two steps in the biosynthesis of the molybdenum cofactor. In the first step, molybdopterin is adenylated. Subsequently, molybdate is inserted into adenylated molybdopterin and AMP is released.</text>
</comment>
<dbReference type="Gene3D" id="3.90.105.10">
    <property type="entry name" value="Molybdopterin biosynthesis moea protein, domain 2"/>
    <property type="match status" value="1"/>
</dbReference>
<dbReference type="Pfam" id="PF03453">
    <property type="entry name" value="MoeA_N"/>
    <property type="match status" value="1"/>
</dbReference>
<dbReference type="CDD" id="cd00886">
    <property type="entry name" value="MogA_MoaB"/>
    <property type="match status" value="1"/>
</dbReference>
<comment type="function">
    <text evidence="29">Also has a catalytic activity and catalyzes two steps in the biosynthesis of the molybdenum cofactor. In the first step, molybdopterin is adenylated. Subsequently, molybdate is inserted into adenylated molybdopterin and AMP is released.</text>
</comment>
<dbReference type="PROSITE" id="PS01078">
    <property type="entry name" value="MOCF_BIOSYNTHESIS_1"/>
    <property type="match status" value="1"/>
</dbReference>
<dbReference type="CDD" id="cd00887">
    <property type="entry name" value="MoeA"/>
    <property type="match status" value="1"/>
</dbReference>
<dbReference type="Gene3D" id="3.40.980.10">
    <property type="entry name" value="MoaB/Mog-like domain"/>
    <property type="match status" value="2"/>
</dbReference>
<reference evidence="36" key="2">
    <citation type="submission" date="2025-09" db="UniProtKB">
        <authorList>
            <consortium name="Ensembl"/>
        </authorList>
    </citation>
    <scope>IDENTIFICATION</scope>
</reference>
<evidence type="ECO:0000256" key="17">
    <source>
        <dbReference type="ARBA" id="ARBA00022842"/>
    </source>
</evidence>
<dbReference type="InterPro" id="IPR008284">
    <property type="entry name" value="MoCF_biosynth_CS"/>
</dbReference>
<dbReference type="GO" id="GO:0005524">
    <property type="term" value="F:ATP binding"/>
    <property type="evidence" value="ECO:0007669"/>
    <property type="project" value="UniProtKB-UniRule"/>
</dbReference>
<evidence type="ECO:0000256" key="24">
    <source>
        <dbReference type="ARBA" id="ARBA00023273"/>
    </source>
</evidence>
<dbReference type="Pfam" id="PF03454">
    <property type="entry name" value="MoeA_C"/>
    <property type="match status" value="1"/>
</dbReference>
<evidence type="ECO:0000256" key="15">
    <source>
        <dbReference type="ARBA" id="ARBA00022741"/>
    </source>
</evidence>
<protein>
    <recommendedName>
        <fullName evidence="32">Gephyrin</fullName>
        <ecNumber evidence="9">2.10.1.1</ecNumber>
        <ecNumber evidence="8">2.7.7.75</ecNumber>
    </recommendedName>
</protein>
<dbReference type="GeneTree" id="ENSGT00390000016577"/>
<comment type="similarity">
    <text evidence="7">In the C-terminal section; belongs to the MoeA family.</text>
</comment>
<keyword evidence="11" id="KW-0963">Cytoplasm</keyword>
<dbReference type="GO" id="GO:0005829">
    <property type="term" value="C:cytosol"/>
    <property type="evidence" value="ECO:0007669"/>
    <property type="project" value="UniProtKB-SubCell"/>
</dbReference>
<evidence type="ECO:0000256" key="31">
    <source>
        <dbReference type="ARBA" id="ARBA00060421"/>
    </source>
</evidence>
<evidence type="ECO:0000256" key="26">
    <source>
        <dbReference type="ARBA" id="ARBA00034105"/>
    </source>
</evidence>
<dbReference type="PROSITE" id="PS01079">
    <property type="entry name" value="MOCF_BIOSYNTHESIS_2"/>
    <property type="match status" value="1"/>
</dbReference>
<dbReference type="Pfam" id="PF00994">
    <property type="entry name" value="MoCF_biosynth"/>
    <property type="match status" value="2"/>
</dbReference>
<evidence type="ECO:0000256" key="20">
    <source>
        <dbReference type="ARBA" id="ARBA00023150"/>
    </source>
</evidence>
<evidence type="ECO:0000256" key="21">
    <source>
        <dbReference type="ARBA" id="ARBA00023212"/>
    </source>
</evidence>
<evidence type="ECO:0000256" key="16">
    <source>
        <dbReference type="ARBA" id="ARBA00022840"/>
    </source>
</evidence>
<evidence type="ECO:0000313" key="37">
    <source>
        <dbReference type="Proteomes" id="UP000694383"/>
    </source>
</evidence>
<evidence type="ECO:0000259" key="35">
    <source>
        <dbReference type="SMART" id="SM00852"/>
    </source>
</evidence>
<evidence type="ECO:0000256" key="33">
    <source>
        <dbReference type="RuleBase" id="RU365090"/>
    </source>
</evidence>
<dbReference type="GO" id="GO:0046872">
    <property type="term" value="F:metal ion binding"/>
    <property type="evidence" value="ECO:0007669"/>
    <property type="project" value="UniProtKB-UniRule"/>
</dbReference>
<evidence type="ECO:0000256" key="18">
    <source>
        <dbReference type="ARBA" id="ARBA00023018"/>
    </source>
</evidence>
<dbReference type="GO" id="GO:0061599">
    <property type="term" value="F:molybdopterin molybdotransferase activity"/>
    <property type="evidence" value="ECO:0007669"/>
    <property type="project" value="UniProtKB-UniRule"/>
</dbReference>
<evidence type="ECO:0000256" key="29">
    <source>
        <dbReference type="ARBA" id="ARBA00055539"/>
    </source>
</evidence>
<comment type="similarity">
    <text evidence="6">In the N-terminal section; belongs to the MoaB/Mog family.</text>
</comment>
<dbReference type="PANTHER" id="PTHR10192">
    <property type="entry name" value="MOLYBDOPTERIN BIOSYNTHESIS PROTEIN"/>
    <property type="match status" value="1"/>
</dbReference>
<keyword evidence="13 33" id="KW-0808">Transferase</keyword>
<evidence type="ECO:0000256" key="27">
    <source>
        <dbReference type="ARBA" id="ARBA00050229"/>
    </source>
</evidence>
<evidence type="ECO:0000256" key="32">
    <source>
        <dbReference type="ARBA" id="ARBA00073890"/>
    </source>
</evidence>
<evidence type="ECO:0000256" key="12">
    <source>
        <dbReference type="ARBA" id="ARBA00022505"/>
    </source>
</evidence>
<reference evidence="36" key="1">
    <citation type="submission" date="2025-08" db="UniProtKB">
        <authorList>
            <consortium name="Ensembl"/>
        </authorList>
    </citation>
    <scope>IDENTIFICATION</scope>
</reference>
<dbReference type="NCBIfam" id="NF045515">
    <property type="entry name" value="Glp_gephyrin"/>
    <property type="match status" value="1"/>
</dbReference>
<evidence type="ECO:0000256" key="34">
    <source>
        <dbReference type="SAM" id="MobiDB-lite"/>
    </source>
</evidence>
<feature type="region of interest" description="Disordered" evidence="34">
    <location>
        <begin position="181"/>
        <end position="232"/>
    </location>
</feature>
<dbReference type="InterPro" id="IPR036425">
    <property type="entry name" value="MoaB/Mog-like_dom_sf"/>
</dbReference>
<dbReference type="FunFam" id="2.40.340.10:FF:000001">
    <property type="entry name" value="Molybdopterin molybdenumtransferase"/>
    <property type="match status" value="1"/>
</dbReference>
<dbReference type="EC" id="2.10.1.1" evidence="9"/>
<evidence type="ECO:0000256" key="30">
    <source>
        <dbReference type="ARBA" id="ARBA00059974"/>
    </source>
</evidence>
<evidence type="ECO:0000256" key="22">
    <source>
        <dbReference type="ARBA" id="ARBA00023257"/>
    </source>
</evidence>
<organism evidence="36 37">
    <name type="scientific">Oryzias sinensis</name>
    <name type="common">Chinese medaka</name>
    <dbReference type="NCBI Taxonomy" id="183150"/>
    <lineage>
        <taxon>Eukaryota</taxon>
        <taxon>Metazoa</taxon>
        <taxon>Chordata</taxon>
        <taxon>Craniata</taxon>
        <taxon>Vertebrata</taxon>
        <taxon>Euteleostomi</taxon>
        <taxon>Actinopterygii</taxon>
        <taxon>Neopterygii</taxon>
        <taxon>Teleostei</taxon>
        <taxon>Neoteleostei</taxon>
        <taxon>Acanthomorphata</taxon>
        <taxon>Ovalentaria</taxon>
        <taxon>Atherinomorphae</taxon>
        <taxon>Beloniformes</taxon>
        <taxon>Adrianichthyidae</taxon>
        <taxon>Oryziinae</taxon>
        <taxon>Oryzias</taxon>
    </lineage>
</organism>
<dbReference type="InterPro" id="IPR036688">
    <property type="entry name" value="MoeA_C_domain_IV_sf"/>
</dbReference>
<evidence type="ECO:0000256" key="5">
    <source>
        <dbReference type="ARBA" id="ARBA00005046"/>
    </source>
</evidence>
<keyword evidence="17 33" id="KW-0460">Magnesium</keyword>
<dbReference type="GO" id="GO:0061598">
    <property type="term" value="F:molybdopterin adenylyltransferase activity"/>
    <property type="evidence" value="ECO:0007669"/>
    <property type="project" value="UniProtKB-UniRule"/>
</dbReference>
<dbReference type="GO" id="GO:0097112">
    <property type="term" value="P:gamma-aminobutyric acid receptor clustering"/>
    <property type="evidence" value="ECO:0007669"/>
    <property type="project" value="TreeGrafter"/>
</dbReference>
<dbReference type="GO" id="GO:0007529">
    <property type="term" value="P:establishment of synaptic specificity at neuromuscular junction"/>
    <property type="evidence" value="ECO:0007669"/>
    <property type="project" value="TreeGrafter"/>
</dbReference>
<feature type="compositionally biased region" description="Polar residues" evidence="34">
    <location>
        <begin position="285"/>
        <end position="307"/>
    </location>
</feature>
<evidence type="ECO:0000256" key="9">
    <source>
        <dbReference type="ARBA" id="ARBA00013269"/>
    </source>
</evidence>
<evidence type="ECO:0000256" key="19">
    <source>
        <dbReference type="ARBA" id="ARBA00023136"/>
    </source>
</evidence>
<keyword evidence="15" id="KW-0547">Nucleotide-binding</keyword>
<evidence type="ECO:0000256" key="14">
    <source>
        <dbReference type="ARBA" id="ARBA00022723"/>
    </source>
</evidence>
<dbReference type="SUPFAM" id="SSF63867">
    <property type="entry name" value="MoeA C-terminal domain-like"/>
    <property type="match status" value="1"/>
</dbReference>
<sequence>MASDGMILTNHDHQIRVGVLTVSDSCFRNLAEDRSGINLKDLVHDPSLLGGMITAYKIVPDEIDEIKETLLDWCDEKELNLILTTGGTGFAPRDVTPEATKEVIEREAPGMSLAMLMGSLNVTPLGMLSRPVCGIRGKTLIINLPGSKKGSQECFQFILPALPHAIDLLRDAVVKVKEAADDLEDLPSPPPPLSPPLNSSPRRQTEDKGVQCEEEDEEKKDSGVASTEDSSSSHITAASIAAKVREPMMGGVLKFRGELLMIYFRSIPDSIISRGVQVLPRDAASLSTTPSESPRAQATSRLSTASCPTPKASRREFRAHLDEVITLKSRYSTLDQVQSRCSSKENILRSSHSAVDITKVARRHRMSPFPLTSMDKAFITVLEMTAVLSTEIINYRDGMGRVLAQDVYAKDNLPPFPASVKDGYAVRAADGPGDRFIIGESQAGEQPTHTVMPGQVMRVTTGAPIPCGADAVVQVEDTELLRESEDGTEELEVRILVQARPGQDIRPIGHDIKRGECVLAKGTHMGPSEIGLLATVGVTEVEVQKFPVVAVMSTGNELLNPEDDLHPGKIRDSNRSTLLATIQEHGYPTINLGIVGDNPDDLLNALNEGISRADVIITSGGVSMGEKDYLKQVLDIDLHAQIHFGRVFMKPGLPTTFATLDLDGARKLIFALPGNPVSAVVTCNLFVIPALRKMQGILDPRPTIIKARLSCDVKLDPRPEYHRCILTWHHQEPLPWAQSTGNQVSSRLMSMRSANGLLMLPPKTEQYVELHKGEVVDVMVIGRL</sequence>
<dbReference type="FunFam" id="3.90.105.10:FF:000004">
    <property type="entry name" value="Molybdopterin molybdenumtransferase"/>
    <property type="match status" value="1"/>
</dbReference>
<dbReference type="Gene3D" id="2.40.340.10">
    <property type="entry name" value="MoeA, C-terminal, domain IV"/>
    <property type="match status" value="1"/>
</dbReference>
<keyword evidence="25" id="KW-0449">Lipoprotein</keyword>
<accession>A0A8C7X4P7</accession>
<dbReference type="FunFam" id="3.40.980.10:FF:000002">
    <property type="entry name" value="Molybdopterin molybdenumtransferase"/>
    <property type="match status" value="1"/>
</dbReference>
<dbReference type="GO" id="GO:0072579">
    <property type="term" value="P:glycine receptor clustering"/>
    <property type="evidence" value="ECO:0007669"/>
    <property type="project" value="TreeGrafter"/>
</dbReference>
<feature type="region of interest" description="Disordered" evidence="34">
    <location>
        <begin position="285"/>
        <end position="313"/>
    </location>
</feature>
<dbReference type="Ensembl" id="ENSOSIT00000008106.1">
    <property type="protein sequence ID" value="ENSOSIP00000007582.1"/>
    <property type="gene ID" value="ENSOSIG00000004618.1"/>
</dbReference>
<dbReference type="InterPro" id="IPR036135">
    <property type="entry name" value="MoeA_linker/N_sf"/>
</dbReference>
<evidence type="ECO:0000256" key="4">
    <source>
        <dbReference type="ARBA" id="ARBA00004514"/>
    </source>
</evidence>
<dbReference type="InterPro" id="IPR005110">
    <property type="entry name" value="MoeA_linker/N"/>
</dbReference>
<comment type="cofactor">
    <cofactor evidence="1 33">
        <name>Mg(2+)</name>
        <dbReference type="ChEBI" id="CHEBI:18420"/>
    </cofactor>
</comment>
<keyword evidence="24" id="KW-0966">Cell projection</keyword>
<dbReference type="SUPFAM" id="SSF63882">
    <property type="entry name" value="MoeA N-terminal region -like"/>
    <property type="match status" value="1"/>
</dbReference>
<dbReference type="GO" id="GO:0098970">
    <property type="term" value="P:postsynaptic neurotransmitter receptor diffusion trapping"/>
    <property type="evidence" value="ECO:0007669"/>
    <property type="project" value="TreeGrafter"/>
</dbReference>
<dbReference type="Gene3D" id="2.170.190.11">
    <property type="entry name" value="Molybdopterin biosynthesis moea protein, domain 3"/>
    <property type="match status" value="1"/>
</dbReference>
<dbReference type="GO" id="GO:0030425">
    <property type="term" value="C:dendrite"/>
    <property type="evidence" value="ECO:0007669"/>
    <property type="project" value="UniProtKB-SubCell"/>
</dbReference>
<dbReference type="GO" id="GO:0099634">
    <property type="term" value="C:postsynaptic specialization membrane"/>
    <property type="evidence" value="ECO:0007669"/>
    <property type="project" value="GOC"/>
</dbReference>
<evidence type="ECO:0000256" key="2">
    <source>
        <dbReference type="ARBA" id="ARBA00004245"/>
    </source>
</evidence>
<evidence type="ECO:0000256" key="10">
    <source>
        <dbReference type="ARBA" id="ARBA00022475"/>
    </source>
</evidence>
<comment type="function">
    <text evidence="30">Microtubule-associated protein involved in membrane protein-cytoskeleton interactions. It is thought to anchor the inhibitory glycine receptor (GLYR) to subsynaptic microtubules. Acts as a major instructive molecule at inhibitory synapses, where it also clusters GABA type A receptors.</text>
</comment>
<keyword evidence="10" id="KW-1003">Cell membrane</keyword>
<keyword evidence="19" id="KW-0472">Membrane</keyword>
<evidence type="ECO:0000313" key="36">
    <source>
        <dbReference type="Ensembl" id="ENSOSIP00000007582.1"/>
    </source>
</evidence>
<evidence type="ECO:0000256" key="11">
    <source>
        <dbReference type="ARBA" id="ARBA00022490"/>
    </source>
</evidence>
<evidence type="ECO:0000256" key="1">
    <source>
        <dbReference type="ARBA" id="ARBA00001946"/>
    </source>
</evidence>
<dbReference type="NCBIfam" id="TIGR00177">
    <property type="entry name" value="molyb_syn"/>
    <property type="match status" value="2"/>
</dbReference>
<comment type="similarity">
    <text evidence="33">Belongs to the MoeA family.</text>
</comment>
<keyword evidence="12 33" id="KW-0500">Molybdenum</keyword>
<dbReference type="GO" id="GO:0006777">
    <property type="term" value="P:Mo-molybdopterin cofactor biosynthetic process"/>
    <property type="evidence" value="ECO:0007669"/>
    <property type="project" value="UniProtKB-UniRule"/>
</dbReference>
<comment type="catalytic activity">
    <reaction evidence="27">
        <text>adenylyl-molybdopterin + molybdate = Mo-molybdopterin + AMP + H(+)</text>
        <dbReference type="Rhea" id="RHEA:35047"/>
        <dbReference type="ChEBI" id="CHEBI:15378"/>
        <dbReference type="ChEBI" id="CHEBI:36264"/>
        <dbReference type="ChEBI" id="CHEBI:62727"/>
        <dbReference type="ChEBI" id="CHEBI:71302"/>
        <dbReference type="ChEBI" id="CHEBI:456215"/>
        <dbReference type="EC" id="2.10.1.1"/>
    </reaction>
    <physiologicalReaction direction="left-to-right" evidence="27">
        <dbReference type="Rhea" id="RHEA:35048"/>
    </physiologicalReaction>
</comment>
<dbReference type="PANTHER" id="PTHR10192:SF32">
    <property type="entry name" value="GEPHYRIN B ISOFORM X1"/>
    <property type="match status" value="1"/>
</dbReference>
<dbReference type="GO" id="GO:0005856">
    <property type="term" value="C:cytoskeleton"/>
    <property type="evidence" value="ECO:0007669"/>
    <property type="project" value="UniProtKB-SubCell"/>
</dbReference>
<dbReference type="InterPro" id="IPR001453">
    <property type="entry name" value="MoaB/Mog_dom"/>
</dbReference>
<evidence type="ECO:0000256" key="23">
    <source>
        <dbReference type="ARBA" id="ARBA00023268"/>
    </source>
</evidence>
<comment type="catalytic activity">
    <reaction evidence="28">
        <text>molybdopterin + ATP + H(+) = adenylyl-molybdopterin + diphosphate</text>
        <dbReference type="Rhea" id="RHEA:31331"/>
        <dbReference type="ChEBI" id="CHEBI:15378"/>
        <dbReference type="ChEBI" id="CHEBI:30616"/>
        <dbReference type="ChEBI" id="CHEBI:33019"/>
        <dbReference type="ChEBI" id="CHEBI:58698"/>
        <dbReference type="ChEBI" id="CHEBI:62727"/>
        <dbReference type="EC" id="2.7.7.75"/>
    </reaction>
    <physiologicalReaction direction="left-to-right" evidence="28">
        <dbReference type="Rhea" id="RHEA:31332"/>
    </physiologicalReaction>
</comment>
<evidence type="ECO:0000256" key="13">
    <source>
        <dbReference type="ARBA" id="ARBA00022679"/>
    </source>
</evidence>
<dbReference type="GO" id="GO:0014069">
    <property type="term" value="C:postsynaptic density"/>
    <property type="evidence" value="ECO:0007669"/>
    <property type="project" value="UniProtKB-SubCell"/>
</dbReference>
<evidence type="ECO:0000256" key="8">
    <source>
        <dbReference type="ARBA" id="ARBA00012509"/>
    </source>
</evidence>
<dbReference type="SMART" id="SM00852">
    <property type="entry name" value="MoCF_biosynth"/>
    <property type="match status" value="2"/>
</dbReference>
<dbReference type="InterPro" id="IPR005111">
    <property type="entry name" value="MoeA_C_domain_IV"/>
</dbReference>
<keyword evidence="20 33" id="KW-0501">Molybdenum cofactor biosynthesis</keyword>
<dbReference type="AlphaFoldDB" id="A0A8C7X4P7"/>
<name>A0A8C7X4P7_9TELE</name>
<evidence type="ECO:0000256" key="25">
    <source>
        <dbReference type="ARBA" id="ARBA00023288"/>
    </source>
</evidence>
<dbReference type="UniPathway" id="UPA00344"/>
<keyword evidence="16" id="KW-0067">ATP-binding</keyword>